<dbReference type="PANTHER" id="PTHR35335:SF1">
    <property type="entry name" value="UPF0716 PROTEIN FXSA"/>
    <property type="match status" value="1"/>
</dbReference>
<protein>
    <submittedName>
        <fullName evidence="3">FxsA family protein</fullName>
    </submittedName>
</protein>
<accession>A0ABS0BYM9</accession>
<evidence type="ECO:0000256" key="1">
    <source>
        <dbReference type="SAM" id="MobiDB-lite"/>
    </source>
</evidence>
<keyword evidence="2" id="KW-0812">Transmembrane</keyword>
<dbReference type="InterPro" id="IPR007313">
    <property type="entry name" value="FxsA"/>
</dbReference>
<dbReference type="RefSeq" id="WP_185978338.1">
    <property type="nucleotide sequence ID" value="NZ_JACBGI020000013.1"/>
</dbReference>
<keyword evidence="2" id="KW-1133">Transmembrane helix</keyword>
<feature type="transmembrane region" description="Helical" evidence="2">
    <location>
        <begin position="26"/>
        <end position="46"/>
    </location>
</feature>
<dbReference type="EMBL" id="JACBGI020000013">
    <property type="protein sequence ID" value="MBF6058193.1"/>
    <property type="molecule type" value="Genomic_DNA"/>
</dbReference>
<feature type="compositionally biased region" description="Basic and acidic residues" evidence="1">
    <location>
        <begin position="146"/>
        <end position="157"/>
    </location>
</feature>
<feature type="transmembrane region" description="Helical" evidence="2">
    <location>
        <begin position="70"/>
        <end position="100"/>
    </location>
</feature>
<comment type="caution">
    <text evidence="3">The sequence shown here is derived from an EMBL/GenBank/DDBJ whole genome shotgun (WGS) entry which is preliminary data.</text>
</comment>
<evidence type="ECO:0000313" key="3">
    <source>
        <dbReference type="EMBL" id="MBF6058193.1"/>
    </source>
</evidence>
<dbReference type="PANTHER" id="PTHR35335">
    <property type="entry name" value="UPF0716 PROTEIN FXSA"/>
    <property type="match status" value="1"/>
</dbReference>
<keyword evidence="4" id="KW-1185">Reference proteome</keyword>
<feature type="region of interest" description="Disordered" evidence="1">
    <location>
        <begin position="133"/>
        <end position="157"/>
    </location>
</feature>
<keyword evidence="2" id="KW-0472">Membrane</keyword>
<evidence type="ECO:0000256" key="2">
    <source>
        <dbReference type="SAM" id="Phobius"/>
    </source>
</evidence>
<gene>
    <name evidence="3" type="ORF">H8792_007555</name>
</gene>
<proteinExistence type="predicted"/>
<reference evidence="3 4" key="1">
    <citation type="submission" date="2020-11" db="EMBL/GenBank/DDBJ databases">
        <title>Sulfur oxidizing isolate from Hospital Hole Sinkhole.</title>
        <authorList>
            <person name="Scott K.M."/>
        </authorList>
    </citation>
    <scope>NUCLEOTIDE SEQUENCE [LARGE SCALE GENOMIC DNA]</scope>
    <source>
        <strain evidence="3 4">HH1</strain>
    </source>
</reference>
<dbReference type="Proteomes" id="UP001193680">
    <property type="component" value="Unassembled WGS sequence"/>
</dbReference>
<organism evidence="3 4">
    <name type="scientific">Thiomicrorhabdus heinhorstiae</name>
    <dbReference type="NCBI Taxonomy" id="2748010"/>
    <lineage>
        <taxon>Bacteria</taxon>
        <taxon>Pseudomonadati</taxon>
        <taxon>Pseudomonadota</taxon>
        <taxon>Gammaproteobacteria</taxon>
        <taxon>Thiotrichales</taxon>
        <taxon>Piscirickettsiaceae</taxon>
        <taxon>Thiomicrorhabdus</taxon>
    </lineage>
</organism>
<dbReference type="Pfam" id="PF04186">
    <property type="entry name" value="FxsA"/>
    <property type="match status" value="1"/>
</dbReference>
<sequence>MRFFFLLFIAVPLVELYFLIQVGSVIGALPTVLLTIFTAVLGVYLMRSQGVDIMMKAQRMMAQGEAPQEAIFEGVFIFIGGVLLLIPGLITDALGFLFLVPPVRRYLIKQSFKGLQVSGRYSYRSDDNVFEGEWQEKTQVPPSRIEGTREDDKRRDL</sequence>
<dbReference type="NCBIfam" id="NF008528">
    <property type="entry name" value="PRK11463.1-2"/>
    <property type="match status" value="1"/>
</dbReference>
<name>A0ABS0BYM9_9GAMM</name>
<evidence type="ECO:0000313" key="4">
    <source>
        <dbReference type="Proteomes" id="UP001193680"/>
    </source>
</evidence>